<protein>
    <submittedName>
        <fullName evidence="2">Uncharacterized protein</fullName>
    </submittedName>
</protein>
<evidence type="ECO:0000313" key="2">
    <source>
        <dbReference type="EMBL" id="QHU15037.1"/>
    </source>
</evidence>
<name>A0A6C0KE63_9ZZZZ</name>
<feature type="compositionally biased region" description="Basic residues" evidence="1">
    <location>
        <begin position="44"/>
        <end position="54"/>
    </location>
</feature>
<sequence length="61" mass="7368">MGNNLCSGSRKCEAPTGEQFGMLCRRPYERPMLVKFEKKDTYCKKRRKRKRKNKSREIRQN</sequence>
<evidence type="ECO:0000256" key="1">
    <source>
        <dbReference type="SAM" id="MobiDB-lite"/>
    </source>
</evidence>
<proteinExistence type="predicted"/>
<accession>A0A6C0KE63</accession>
<organism evidence="2">
    <name type="scientific">viral metagenome</name>
    <dbReference type="NCBI Taxonomy" id="1070528"/>
    <lineage>
        <taxon>unclassified sequences</taxon>
        <taxon>metagenomes</taxon>
        <taxon>organismal metagenomes</taxon>
    </lineage>
</organism>
<dbReference type="AlphaFoldDB" id="A0A6C0KE63"/>
<reference evidence="2" key="1">
    <citation type="journal article" date="2020" name="Nature">
        <title>Giant virus diversity and host interactions through global metagenomics.</title>
        <authorList>
            <person name="Schulz F."/>
            <person name="Roux S."/>
            <person name="Paez-Espino D."/>
            <person name="Jungbluth S."/>
            <person name="Walsh D.A."/>
            <person name="Denef V.J."/>
            <person name="McMahon K.D."/>
            <person name="Konstantinidis K.T."/>
            <person name="Eloe-Fadrosh E.A."/>
            <person name="Kyrpides N.C."/>
            <person name="Woyke T."/>
        </authorList>
    </citation>
    <scope>NUCLEOTIDE SEQUENCE</scope>
    <source>
        <strain evidence="2">GVMAG-S-1102244-55</strain>
    </source>
</reference>
<dbReference type="EMBL" id="MN740848">
    <property type="protein sequence ID" value="QHU15037.1"/>
    <property type="molecule type" value="Genomic_DNA"/>
</dbReference>
<feature type="region of interest" description="Disordered" evidence="1">
    <location>
        <begin position="39"/>
        <end position="61"/>
    </location>
</feature>